<name>A0A934RLY2_9BACT</name>
<proteinExistence type="predicted"/>
<gene>
    <name evidence="3" type="ORF">JIN78_07090</name>
</gene>
<dbReference type="AlphaFoldDB" id="A0A934RLY2"/>
<reference evidence="3" key="1">
    <citation type="submission" date="2021-01" db="EMBL/GenBank/DDBJ databases">
        <title>Modified the classification status of verrucomicrobia.</title>
        <authorList>
            <person name="Feng X."/>
        </authorList>
    </citation>
    <scope>NUCLEOTIDE SEQUENCE</scope>
    <source>
        <strain evidence="3">KCTC 12986</strain>
    </source>
</reference>
<comment type="caution">
    <text evidence="3">The sequence shown here is derived from an EMBL/GenBank/DDBJ whole genome shotgun (WGS) entry which is preliminary data.</text>
</comment>
<feature type="compositionally biased region" description="Basic and acidic residues" evidence="1">
    <location>
        <begin position="1"/>
        <end position="39"/>
    </location>
</feature>
<dbReference type="Proteomes" id="UP000604083">
    <property type="component" value="Unassembled WGS sequence"/>
</dbReference>
<keyword evidence="2" id="KW-1133">Transmembrane helix</keyword>
<feature type="region of interest" description="Disordered" evidence="1">
    <location>
        <begin position="1"/>
        <end position="58"/>
    </location>
</feature>
<keyword evidence="2" id="KW-0812">Transmembrane</keyword>
<dbReference type="EMBL" id="JAENIO010000013">
    <property type="protein sequence ID" value="MBK1833819.1"/>
    <property type="molecule type" value="Genomic_DNA"/>
</dbReference>
<keyword evidence="2" id="KW-0472">Membrane</keyword>
<feature type="compositionally biased region" description="Basic residues" evidence="1">
    <location>
        <begin position="44"/>
        <end position="54"/>
    </location>
</feature>
<sequence length="485" mass="53910">MSESSSDKKSYSVDEMMEALRDGEREKSREGELVTREDGTQVLRVKKRKRRSKQKKDEIAKKKKRLNIVKTVAAIAIPLVVGLAILLITMRYHAPSFLQGITASVWERTGAHGDLRRLSPLGTRVGASVARLSWPDGHTLETLALSELEGDLNLWSFLTGDLKGQELNANKGFLVVSSRDNRKINPPKGEPIALSGFDRYTSDSFSFFFGRPQSPFRLQDTRVKFVSSDYSQQLILGGGELRAGSWGEVPFKRGTLEFFKDHLKVVSLRFEEPERHLILTGNVHWKDSDHELAVQVVRGTLGNLAGFGLGSLLDSQVANTEGTLRFRSWDPASHLFKVSFAPDLLTLRNLPLQKILSEVYGDPDLEEFEFRPSGEISILRRADGCEISGLDFQDVGRFAFRGSVSVTGGQLGGKLEIGLPDHREINLSRDASQALFAQGRLADGYFWFEVNLSGTVSEPEDDFGQFLGQGATGQSADDLFDQLTR</sequence>
<evidence type="ECO:0000313" key="3">
    <source>
        <dbReference type="EMBL" id="MBK1833819.1"/>
    </source>
</evidence>
<dbReference type="RefSeq" id="WP_200391253.1">
    <property type="nucleotide sequence ID" value="NZ_JAENIO010000013.1"/>
</dbReference>
<evidence type="ECO:0000313" key="4">
    <source>
        <dbReference type="Proteomes" id="UP000604083"/>
    </source>
</evidence>
<evidence type="ECO:0000256" key="1">
    <source>
        <dbReference type="SAM" id="MobiDB-lite"/>
    </source>
</evidence>
<organism evidence="3 4">
    <name type="scientific">Roseibacillus ishigakijimensis</name>
    <dbReference type="NCBI Taxonomy" id="454146"/>
    <lineage>
        <taxon>Bacteria</taxon>
        <taxon>Pseudomonadati</taxon>
        <taxon>Verrucomicrobiota</taxon>
        <taxon>Verrucomicrobiia</taxon>
        <taxon>Verrucomicrobiales</taxon>
        <taxon>Verrucomicrobiaceae</taxon>
        <taxon>Roseibacillus</taxon>
    </lineage>
</organism>
<keyword evidence="4" id="KW-1185">Reference proteome</keyword>
<feature type="transmembrane region" description="Helical" evidence="2">
    <location>
        <begin position="71"/>
        <end position="92"/>
    </location>
</feature>
<accession>A0A934RLY2</accession>
<evidence type="ECO:0000256" key="2">
    <source>
        <dbReference type="SAM" id="Phobius"/>
    </source>
</evidence>
<protein>
    <submittedName>
        <fullName evidence="3">Uncharacterized protein</fullName>
    </submittedName>
</protein>